<evidence type="ECO:0000313" key="2">
    <source>
        <dbReference type="EMBL" id="OOR98159.1"/>
    </source>
</evidence>
<feature type="coiled-coil region" evidence="1">
    <location>
        <begin position="148"/>
        <end position="182"/>
    </location>
</feature>
<organism evidence="2 3">
    <name type="scientific">Haemophilus paracuniculus</name>
    <dbReference type="NCBI Taxonomy" id="734"/>
    <lineage>
        <taxon>Bacteria</taxon>
        <taxon>Pseudomonadati</taxon>
        <taxon>Pseudomonadota</taxon>
        <taxon>Gammaproteobacteria</taxon>
        <taxon>Pasteurellales</taxon>
        <taxon>Pasteurellaceae</taxon>
        <taxon>Haemophilus</taxon>
    </lineage>
</organism>
<keyword evidence="1" id="KW-0175">Coiled coil</keyword>
<comment type="caution">
    <text evidence="2">The sequence shown here is derived from an EMBL/GenBank/DDBJ whole genome shotgun (WGS) entry which is preliminary data.</text>
</comment>
<name>A0A1T0AQE3_9PAST</name>
<dbReference type="EMBL" id="MUYA01000018">
    <property type="protein sequence ID" value="OOR98159.1"/>
    <property type="molecule type" value="Genomic_DNA"/>
</dbReference>
<sequence length="195" mass="22788">MNLKQMTFLSLINFIEEYYQHLSTPQKVDTFNEAASKLGASGNIFQNNNGKVDYTKQAFTEENYGRTVVIETAGINSKNYSRKKDTFERIDRLIAEGLKNTNNTKHLLKLFTNAKNYQDLKHLLDKMTAEDWKKLKNIVEQNPQDVELQGLYQNVEQYKGQLSDKQNEEMKLNQNFRQENEQSASNRKFNTLRGF</sequence>
<evidence type="ECO:0000256" key="1">
    <source>
        <dbReference type="SAM" id="Coils"/>
    </source>
</evidence>
<dbReference type="Proteomes" id="UP000190867">
    <property type="component" value="Unassembled WGS sequence"/>
</dbReference>
<keyword evidence="3" id="KW-1185">Reference proteome</keyword>
<accession>A0A1T0AQE3</accession>
<gene>
    <name evidence="2" type="ORF">B0187_09465</name>
</gene>
<dbReference type="AlphaFoldDB" id="A0A1T0AQE3"/>
<dbReference type="STRING" id="734.B0187_09465"/>
<protein>
    <submittedName>
        <fullName evidence="2">Uncharacterized protein</fullName>
    </submittedName>
</protein>
<proteinExistence type="predicted"/>
<reference evidence="2 3" key="1">
    <citation type="submission" date="2017-02" db="EMBL/GenBank/DDBJ databases">
        <title>Draft genome sequence of Haemophilus paracuniculus CCUG 43573 type strain.</title>
        <authorList>
            <person name="Engstrom-Jakobsson H."/>
            <person name="Salva-Serra F."/>
            <person name="Thorell K."/>
            <person name="Gonzales-Siles L."/>
            <person name="Karlsson R."/>
            <person name="Boulund F."/>
            <person name="Engstrand L."/>
            <person name="Kristiansson E."/>
            <person name="Moore E."/>
        </authorList>
    </citation>
    <scope>NUCLEOTIDE SEQUENCE [LARGE SCALE GENOMIC DNA]</scope>
    <source>
        <strain evidence="2 3">CCUG 43573</strain>
    </source>
</reference>
<evidence type="ECO:0000313" key="3">
    <source>
        <dbReference type="Proteomes" id="UP000190867"/>
    </source>
</evidence>